<dbReference type="Proteomes" id="UP000022910">
    <property type="component" value="Unassembled WGS sequence"/>
</dbReference>
<feature type="domain" description="MULE transposase" evidence="1">
    <location>
        <begin position="106"/>
        <end position="195"/>
    </location>
</feature>
<dbReference type="AlphaFoldDB" id="A0A015KX78"/>
<dbReference type="HOGENOM" id="CLU_019367_2_0_1"/>
<dbReference type="PANTHER" id="PTHR47718">
    <property type="entry name" value="OS01G0519700 PROTEIN"/>
    <property type="match status" value="1"/>
</dbReference>
<reference evidence="2 3" key="1">
    <citation type="submission" date="2014-02" db="EMBL/GenBank/DDBJ databases">
        <title>Single nucleus genome sequencing reveals high similarity among nuclei of an endomycorrhizal fungus.</title>
        <authorList>
            <person name="Lin K."/>
            <person name="Geurts R."/>
            <person name="Zhang Z."/>
            <person name="Limpens E."/>
            <person name="Saunders D.G."/>
            <person name="Mu D."/>
            <person name="Pang E."/>
            <person name="Cao H."/>
            <person name="Cha H."/>
            <person name="Lin T."/>
            <person name="Zhou Q."/>
            <person name="Shang Y."/>
            <person name="Li Y."/>
            <person name="Ivanov S."/>
            <person name="Sharma T."/>
            <person name="Velzen R.V."/>
            <person name="Ruijter N.D."/>
            <person name="Aanen D.K."/>
            <person name="Win J."/>
            <person name="Kamoun S."/>
            <person name="Bisseling T."/>
            <person name="Huang S."/>
        </authorList>
    </citation>
    <scope>NUCLEOTIDE SEQUENCE [LARGE SCALE GENOMIC DNA]</scope>
    <source>
        <strain evidence="3">DAOM197198w</strain>
    </source>
</reference>
<dbReference type="InterPro" id="IPR018289">
    <property type="entry name" value="MULE_transposase_dom"/>
</dbReference>
<evidence type="ECO:0000313" key="3">
    <source>
        <dbReference type="Proteomes" id="UP000022910"/>
    </source>
</evidence>
<evidence type="ECO:0000313" key="2">
    <source>
        <dbReference type="EMBL" id="EXX72169.1"/>
    </source>
</evidence>
<dbReference type="Pfam" id="PF10551">
    <property type="entry name" value="MULE"/>
    <property type="match status" value="1"/>
</dbReference>
<evidence type="ECO:0000259" key="1">
    <source>
        <dbReference type="Pfam" id="PF10551"/>
    </source>
</evidence>
<name>A0A015KX78_RHIIW</name>
<sequence length="265" mass="31077">MLEKVKFWTIQGKMDISTQYNLLVALFPDKVINKKDLSNAIQQFKKQVKPSKNDVCQMLTELYLKKDDDPRWIIKPRFDVGERRLNSLFWMSSDQVNAYGKYHDIVIIDTTSRTNQFDMILMLVIVVDNNFRNLIVAAAILEDETEATFSWTLQELKNSCDIIPITLYSDADPALISAVKKNYPETHHFHCIFHIELNLRKKLKGKLQDQFKPFHAKFLAMRNSLCPKKFETGWEELINEFSACEQYLTRVLYPCKKSWAHFAIN</sequence>
<organism evidence="2 3">
    <name type="scientific">Rhizophagus irregularis (strain DAOM 197198w)</name>
    <name type="common">Glomus intraradices</name>
    <dbReference type="NCBI Taxonomy" id="1432141"/>
    <lineage>
        <taxon>Eukaryota</taxon>
        <taxon>Fungi</taxon>
        <taxon>Fungi incertae sedis</taxon>
        <taxon>Mucoromycota</taxon>
        <taxon>Glomeromycotina</taxon>
        <taxon>Glomeromycetes</taxon>
        <taxon>Glomerales</taxon>
        <taxon>Glomeraceae</taxon>
        <taxon>Rhizophagus</taxon>
    </lineage>
</organism>
<comment type="caution">
    <text evidence="2">The sequence shown here is derived from an EMBL/GenBank/DDBJ whole genome shotgun (WGS) entry which is preliminary data.</text>
</comment>
<proteinExistence type="predicted"/>
<gene>
    <name evidence="2" type="ORF">RirG_071800</name>
</gene>
<dbReference type="OrthoDB" id="2440505at2759"/>
<dbReference type="PANTHER" id="PTHR47718:SF3">
    <property type="entry name" value="PROTEIN FAR1-RELATED SEQUENCE 5-LIKE"/>
    <property type="match status" value="1"/>
</dbReference>
<dbReference type="EMBL" id="JEMT01015752">
    <property type="protein sequence ID" value="EXX72169.1"/>
    <property type="molecule type" value="Genomic_DNA"/>
</dbReference>
<protein>
    <recommendedName>
        <fullName evidence="1">MULE transposase domain-containing protein</fullName>
    </recommendedName>
</protein>
<accession>A0A015KX78</accession>
<keyword evidence="3" id="KW-1185">Reference proteome</keyword>